<reference evidence="4 5" key="1">
    <citation type="journal article" date="2016" name="Nat. Commun.">
        <title>Thousands of microbial genomes shed light on interconnected biogeochemical processes in an aquifer system.</title>
        <authorList>
            <person name="Anantharaman K."/>
            <person name="Brown C.T."/>
            <person name="Hug L.A."/>
            <person name="Sharon I."/>
            <person name="Castelle C.J."/>
            <person name="Probst A.J."/>
            <person name="Thomas B.C."/>
            <person name="Singh A."/>
            <person name="Wilkins M.J."/>
            <person name="Karaoz U."/>
            <person name="Brodie E.L."/>
            <person name="Williams K.H."/>
            <person name="Hubbard S.S."/>
            <person name="Banfield J.F."/>
        </authorList>
    </citation>
    <scope>NUCLEOTIDE SEQUENCE [LARGE SCALE GENOMIC DNA]</scope>
</reference>
<comment type="caution">
    <text evidence="4">The sequence shown here is derived from an EMBL/GenBank/DDBJ whole genome shotgun (WGS) entry which is preliminary data.</text>
</comment>
<evidence type="ECO:0000256" key="1">
    <source>
        <dbReference type="SAM" id="Coils"/>
    </source>
</evidence>
<proteinExistence type="predicted"/>
<dbReference type="AlphaFoldDB" id="A0A1F5G161"/>
<evidence type="ECO:0000313" key="5">
    <source>
        <dbReference type="Proteomes" id="UP000177069"/>
    </source>
</evidence>
<evidence type="ECO:0000259" key="3">
    <source>
        <dbReference type="Pfam" id="PF18915"/>
    </source>
</evidence>
<protein>
    <recommendedName>
        <fullName evidence="3">DUF5667 domain-containing protein</fullName>
    </recommendedName>
</protein>
<keyword evidence="2" id="KW-0732">Signal</keyword>
<dbReference type="Pfam" id="PF18915">
    <property type="entry name" value="DUF5667"/>
    <property type="match status" value="1"/>
</dbReference>
<keyword evidence="1" id="KW-0175">Coiled coil</keyword>
<feature type="domain" description="DUF5667" evidence="3">
    <location>
        <begin position="55"/>
        <end position="134"/>
    </location>
</feature>
<dbReference type="Proteomes" id="UP000177069">
    <property type="component" value="Unassembled WGS sequence"/>
</dbReference>
<feature type="chain" id="PRO_5009518672" description="DUF5667 domain-containing protein" evidence="2">
    <location>
        <begin position="18"/>
        <end position="232"/>
    </location>
</feature>
<evidence type="ECO:0000256" key="2">
    <source>
        <dbReference type="SAM" id="SignalP"/>
    </source>
</evidence>
<dbReference type="EMBL" id="MFBA01000022">
    <property type="protein sequence ID" value="OGD85588.1"/>
    <property type="molecule type" value="Genomic_DNA"/>
</dbReference>
<evidence type="ECO:0000313" key="4">
    <source>
        <dbReference type="EMBL" id="OGD85588.1"/>
    </source>
</evidence>
<accession>A0A1F5G161</accession>
<sequence>MKIFSVCLIFIFLFLLAAPAAVGSIRAHSDEVSTPKVTAGQVDEALLKTVPIRFLPSHPLYFLITVKESITRFFKPSAAERFEFDFILSGKRLKETHSLLNAKELDKAGDNLSRYTKRLRKMVEELEKARSQNQDIAGRLGRVSDGFKNHEILLVYFLGQDENLGQNLESAISEFKNAVSSIDKINPGLKDRYKLLDGFNVESEEKIIMPSPTISPLSSEATPSLRPRRIIY</sequence>
<feature type="coiled-coil region" evidence="1">
    <location>
        <begin position="105"/>
        <end position="139"/>
    </location>
</feature>
<gene>
    <name evidence="4" type="ORF">A2696_00995</name>
</gene>
<feature type="signal peptide" evidence="2">
    <location>
        <begin position="1"/>
        <end position="17"/>
    </location>
</feature>
<organism evidence="4 5">
    <name type="scientific">Candidatus Curtissbacteria bacterium RIFCSPHIGHO2_01_FULL_41_13</name>
    <dbReference type="NCBI Taxonomy" id="1797745"/>
    <lineage>
        <taxon>Bacteria</taxon>
        <taxon>Candidatus Curtissiibacteriota</taxon>
    </lineage>
</organism>
<name>A0A1F5G161_9BACT</name>
<dbReference type="InterPro" id="IPR043725">
    <property type="entry name" value="DUF5667"/>
</dbReference>